<dbReference type="PANTHER" id="PTHR23315">
    <property type="entry name" value="U BOX DOMAIN-CONTAINING"/>
    <property type="match status" value="1"/>
</dbReference>
<dbReference type="InterPro" id="IPR016024">
    <property type="entry name" value="ARM-type_fold"/>
</dbReference>
<dbReference type="GO" id="GO:0005634">
    <property type="term" value="C:nucleus"/>
    <property type="evidence" value="ECO:0007669"/>
    <property type="project" value="EnsemblPlants"/>
</dbReference>
<dbReference type="InParanoid" id="A0A5E4ESH6"/>
<dbReference type="PROSITE" id="PS50176">
    <property type="entry name" value="ARM_REPEAT"/>
    <property type="match status" value="2"/>
</dbReference>
<name>A0A5E4ESH6_PRUDU</name>
<keyword evidence="2" id="KW-0833">Ubl conjugation pathway</keyword>
<proteinExistence type="predicted"/>
<dbReference type="FunFam" id="1.25.10.10:FF:000952">
    <property type="entry name" value="U-box domain-containing protein 4"/>
    <property type="match status" value="1"/>
</dbReference>
<evidence type="ECO:0000256" key="3">
    <source>
        <dbReference type="PROSITE-ProRule" id="PRU00259"/>
    </source>
</evidence>
<gene>
    <name evidence="5" type="ORF">ALMOND_2B005265</name>
    <name evidence="4" type="ORF">L3X38_020517</name>
</gene>
<keyword evidence="1" id="KW-0677">Repeat</keyword>
<dbReference type="GO" id="GO:0010087">
    <property type="term" value="P:phloem or xylem histogenesis"/>
    <property type="evidence" value="ECO:0007669"/>
    <property type="project" value="EnsemblPlants"/>
</dbReference>
<accession>A0A5E4ESH6</accession>
<evidence type="ECO:0000256" key="1">
    <source>
        <dbReference type="ARBA" id="ARBA00022737"/>
    </source>
</evidence>
<dbReference type="EMBL" id="JAJFAZ020000003">
    <property type="protein sequence ID" value="KAI5341243.1"/>
    <property type="molecule type" value="Genomic_DNA"/>
</dbReference>
<dbReference type="Gramene" id="VVA17789">
    <property type="protein sequence ID" value="VVA17789"/>
    <property type="gene ID" value="Prudul26B005265"/>
</dbReference>
<dbReference type="EMBL" id="CABIKO010000026">
    <property type="protein sequence ID" value="VVA17789.1"/>
    <property type="molecule type" value="Genomic_DNA"/>
</dbReference>
<keyword evidence="7" id="KW-1185">Reference proteome</keyword>
<sequence length="340" mass="37299">MEEELVLQNLFNGDREAQIEAATELGKLNSKQRHKLAERGVMVPLISMLHSPDVEAIKAALFSLLSLAFGSERNKSMIVKSGALPVLLNLLRCESEALIELTIAALLILSSCKTNKSAIAKSGAIQLMVEILNMNNVIISMQARLDAIAALHNLSTCHQIVPYLVSCGVIFSLLQIIQYSLEKPGQLVDKAIALLDDIIFSSKNALKEAAATHGAIRALVEIIEEGSMERKEHAVRILLLICQSCREIYRGLILKEGAMPGLLQLSVDGTWKAKTMARELLFLLRDWSGSGYGSSNQQSRNRVIEQIMQEIDAEEERVVGTSTTALRLVEEMLAKLSGIP</sequence>
<evidence type="ECO:0000313" key="6">
    <source>
        <dbReference type="Proteomes" id="UP000327085"/>
    </source>
</evidence>
<organism evidence="5 6">
    <name type="scientific">Prunus dulcis</name>
    <name type="common">Almond</name>
    <name type="synonym">Amygdalus dulcis</name>
    <dbReference type="NCBI Taxonomy" id="3755"/>
    <lineage>
        <taxon>Eukaryota</taxon>
        <taxon>Viridiplantae</taxon>
        <taxon>Streptophyta</taxon>
        <taxon>Embryophyta</taxon>
        <taxon>Tracheophyta</taxon>
        <taxon>Spermatophyta</taxon>
        <taxon>Magnoliopsida</taxon>
        <taxon>eudicotyledons</taxon>
        <taxon>Gunneridae</taxon>
        <taxon>Pentapetalae</taxon>
        <taxon>rosids</taxon>
        <taxon>fabids</taxon>
        <taxon>Rosales</taxon>
        <taxon>Rosaceae</taxon>
        <taxon>Amygdaloideae</taxon>
        <taxon>Amygdaleae</taxon>
        <taxon>Prunus</taxon>
    </lineage>
</organism>
<dbReference type="InterPro" id="IPR000225">
    <property type="entry name" value="Armadillo"/>
</dbReference>
<dbReference type="Proteomes" id="UP001054821">
    <property type="component" value="Chromosome 3"/>
</dbReference>
<dbReference type="SUPFAM" id="SSF48371">
    <property type="entry name" value="ARM repeat"/>
    <property type="match status" value="1"/>
</dbReference>
<evidence type="ECO:0000256" key="2">
    <source>
        <dbReference type="ARBA" id="ARBA00022786"/>
    </source>
</evidence>
<dbReference type="AlphaFoldDB" id="A0A5E4ESH6"/>
<protein>
    <submittedName>
        <fullName evidence="5">PREDICTED: U-box domain-containing</fullName>
    </submittedName>
</protein>
<reference evidence="6" key="2">
    <citation type="journal article" date="2020" name="Plant J.">
        <title>Transposons played a major role in the diversification between the closely related almond and peach genomes: results from the almond genome sequence.</title>
        <authorList>
            <person name="Alioto T."/>
            <person name="Alexiou K.G."/>
            <person name="Bardil A."/>
            <person name="Barteri F."/>
            <person name="Castanera R."/>
            <person name="Cruz F."/>
            <person name="Dhingra A."/>
            <person name="Duval H."/>
            <person name="Fernandez I Marti A."/>
            <person name="Frias L."/>
            <person name="Galan B."/>
            <person name="Garcia J.L."/>
            <person name="Howad W."/>
            <person name="Gomez-Garrido J."/>
            <person name="Gut M."/>
            <person name="Julca I."/>
            <person name="Morata J."/>
            <person name="Puigdomenech P."/>
            <person name="Ribeca P."/>
            <person name="Rubio Cabetas M.J."/>
            <person name="Vlasova A."/>
            <person name="Wirthensohn M."/>
            <person name="Garcia-Mas J."/>
            <person name="Gabaldon T."/>
            <person name="Casacuberta J.M."/>
            <person name="Arus P."/>
        </authorList>
    </citation>
    <scope>NUCLEOTIDE SEQUENCE [LARGE SCALE GENOMIC DNA]</scope>
    <source>
        <strain evidence="6">cv. Texas</strain>
    </source>
</reference>
<dbReference type="InterPro" id="IPR011989">
    <property type="entry name" value="ARM-like"/>
</dbReference>
<feature type="repeat" description="ARM" evidence="3">
    <location>
        <begin position="82"/>
        <end position="124"/>
    </location>
</feature>
<reference evidence="5" key="1">
    <citation type="submission" date="2019-07" db="EMBL/GenBank/DDBJ databases">
        <authorList>
            <person name="Alioto T."/>
            <person name="Alioto T."/>
            <person name="Gomez Garrido J."/>
        </authorList>
    </citation>
    <scope>NUCLEOTIDE SEQUENCE</scope>
</reference>
<dbReference type="PANTHER" id="PTHR23315:SF120">
    <property type="entry name" value="ARM REPEAT SUPERFAMILY PROTEIN"/>
    <property type="match status" value="1"/>
</dbReference>
<evidence type="ECO:0000313" key="4">
    <source>
        <dbReference type="EMBL" id="KAI5341243.1"/>
    </source>
</evidence>
<dbReference type="Proteomes" id="UP000327085">
    <property type="component" value="Chromosome 3"/>
</dbReference>
<dbReference type="SMART" id="SM00185">
    <property type="entry name" value="ARM"/>
    <property type="match status" value="4"/>
</dbReference>
<evidence type="ECO:0000313" key="5">
    <source>
        <dbReference type="EMBL" id="VVA17789.1"/>
    </source>
</evidence>
<dbReference type="OMA" id="AQCKEHA"/>
<feature type="repeat" description="ARM" evidence="3">
    <location>
        <begin position="40"/>
        <end position="82"/>
    </location>
</feature>
<dbReference type="Pfam" id="PF00514">
    <property type="entry name" value="Arm"/>
    <property type="match status" value="1"/>
</dbReference>
<dbReference type="Gene3D" id="1.25.10.10">
    <property type="entry name" value="Leucine-rich Repeat Variant"/>
    <property type="match status" value="1"/>
</dbReference>
<evidence type="ECO:0000313" key="7">
    <source>
        <dbReference type="Proteomes" id="UP001054821"/>
    </source>
</evidence>
<reference evidence="4 7" key="3">
    <citation type="journal article" date="2022" name="G3 (Bethesda)">
        <title>Whole-genome sequence and methylome profiling of the almond [Prunus dulcis (Mill.) D.A. Webb] cultivar 'Nonpareil'.</title>
        <authorList>
            <person name="D'Amico-Willman K.M."/>
            <person name="Ouma W.Z."/>
            <person name="Meulia T."/>
            <person name="Sideli G.M."/>
            <person name="Gradziel T.M."/>
            <person name="Fresnedo-Ramirez J."/>
        </authorList>
    </citation>
    <scope>NUCLEOTIDE SEQUENCE [LARGE SCALE GENOMIC DNA]</scope>
    <source>
        <strain evidence="4">Clone GOH B32 T37-40</strain>
    </source>
</reference>